<feature type="domain" description="PKS/mFAS DH" evidence="10">
    <location>
        <begin position="1018"/>
        <end position="1291"/>
    </location>
</feature>
<dbReference type="SUPFAM" id="SSF51735">
    <property type="entry name" value="NAD(P)-binding Rossmann-fold domains"/>
    <property type="match status" value="4"/>
</dbReference>
<dbReference type="Proteomes" id="UP001379533">
    <property type="component" value="Chromosome"/>
</dbReference>
<evidence type="ECO:0000313" key="11">
    <source>
        <dbReference type="EMBL" id="WXA91641.1"/>
    </source>
</evidence>
<dbReference type="InterPro" id="IPR006162">
    <property type="entry name" value="Ppantetheine_attach_site"/>
</dbReference>
<dbReference type="SUPFAM" id="SSF52777">
    <property type="entry name" value="CoA-dependent acyltransferases"/>
    <property type="match status" value="2"/>
</dbReference>
<dbReference type="InterPro" id="IPR010071">
    <property type="entry name" value="AA_adenyl_dom"/>
</dbReference>
<dbReference type="PROSITE" id="PS00455">
    <property type="entry name" value="AMP_BINDING"/>
    <property type="match status" value="1"/>
</dbReference>
<dbReference type="Pfam" id="PF16197">
    <property type="entry name" value="KAsynt_C_assoc"/>
    <property type="match status" value="1"/>
</dbReference>
<sequence length="4764" mass="512367">MDTQRLVDRLRTASREQWSALLTEFLRSEIARRVGLEPDEIGSHEGFMDVGIDSLRATEMRVLLDSHLDLSLPSSLLFDFPNIEALVERLVTLVSAHLGDVRASQSESRGPGAPSVDDAIAILGMGCRFPGGIGSPDDYWRVLVEGIDATTDIPADRWDNDAYFSLDPEVRGAIATRRGGYLPHKDQFDCAFFNIAPREALYMDPQQRILLEVVWETFENAGVPPETFYGTDTGVFIGMGTHDYFVHVAEHVADNEIDISCATGVSAAVAAGRISYVFGFRGPSLTVDTACSSSLVAVHVACESLRRGECRQAIAGGAAMILSPLQHRFCSRARMLSPDGRCKSFDEAADGYGRSEGIGTVLLTRLSDALRDGAPILAVIAGSAVNQDGASGGLTVPNGPAQQRVIQSALRSAGLVPDDIDCIEAHGTGTPLGDPVEMHALGEVFSGTRTSPLWVGSAKSNLGHMEAAAGMGGLMKAVLQIRNAAIVPSLHFRNPSSKIQWANLPVKVPTSVVPWPAGRLRRAGISSFGMSGTNAHVVVEQAPAIESVPAAVAATPSLPAILPFLISAKTDVALRAQALLLREHIEARPDLELVDIAYSLATTRSHFEHRAAIVAHDRLALMGSLDALAKGQSCGGAVVGPRAGDGKLVFVFPGQGSQWQAMASSLLETSSVFREQLEACERAFSPYVDWSLLAVLRGLGGQDASLDRVDVVQPALFAVMVSLAVLWRSMGARPDAVVGHSQGEIAAAYVAGALSLDDAAKIVTLRSRALTRLAGKGAMAAVELGLESLQTHLAPFGDRLSIAAVNSPRAALVSGDPDAVDALLRELDAIQVFARKVRVDYASHCAHVDAVQGELLSQLQDIEPRASTIPLYSTVNGARIDGTQLDAAYWFRNLRQTVRFADATEKLLEDGYRFFVEVSPHPVLTLALNETLESASGIHATVVGSLRRDEGDFARLLLSFAEIHVRGRNLDWNAFFQPWSPRRIGLPTYAFQRERFWLDAPSARRADVASAGLISANHPLLGAAVALAGADELLFTARLSLSEHPWLLGHQVFGTVLLPGTAFVELALVAAHRVGLERLEELTLEAPFALPPRGAMLVQLSVGAPDETGRRSLALHARSEDAPLDAPWTRHARGFLAPAAPAHFDFELRAWPPPGATAISLDGFYDQLAHAGFAYGADFQGLRAVYECGDELFAEVQLPDALVQDAKRFALHPALLDAALHALAVESTDAALPFSWSDVSLRAVGASALRVRFRRLGEGGTVSLDIADATGEPMAHVHALAIRPAAPEQLHRALSSHRGALFRVTWPEVHDVPRPSFRAALLGSDDFALSSIRTDDAPLPSYSDLAALKEALAQGAPRPDVVFVPFAFRDTADVISAAHHATAKALALLQAWLADEHFASSRLVVLTQGAIATSPDEDVHDLVHAPLWGLVRSAQTEYPQSSIVLLDIDHTDASRHALRSLSLPAADENQMVLREGQLLVPRLARCSHSPEPSPRALDAEGTVLITGGTGTLGSLLARHLVANHGVKHVLLTSRQGPRAPGAETLARELESAGARVSIAACDASDRHALSELLASIPHEHPLTAIVHAAGLLDDGLLESLTPERLYPVLRAKLDAALHLHELTQSLDLAAFVLFSGLAGVIGSPGQANYAAANAFLDALAHHRKARGLAALSLDWGYWAQKSGMTAHLTDADLQRMTRGGLRPLSSEEGLALFDMALARPDAMLVAARFDTAALARQTAPLLRGLVRARTLPTAADAPAIRADSSLEQRLRALSPEDRERSLLDVVRSAAATVLGLSSAATLEPHRPLQQLGLDSLMGLELRNRLSAAMGLRLQATLLFEHPSPAALARFLSTLMVGPVTNDPPWEISMRPANEETRLVDLSLGQQRLWFLDRLAPESGQYNENFALEVTGTLDIERLRRCLALLVRRHEALRTTFPEVAITPGSVEVPRALIAPDGPVPLEEMDLRQLGWTDAGLAGLTADFRRRPFDLERGPLWRVLALTLDDGRHILYFVLHHVITDVLSIVVFVDELSRVYRSSDALPELRYAYSDFVRYERKYAAEEAYIAGVAWWKERLAGISRLELPYRVREAVSHEEQARTQPAALVSVSLSPALSQSIHDFARREGSTLFEVLLAAWACVLARYSGSGQSDIPVGTLVSKRDRRELDGVLGFFVNTVLLRCDVSRGPTFLELVRRTSDMVRDAMRHQTVDFADVVRAHREAAADARGLEVQTVLSLVPFRADEGADGSWTFAREDWLPACPAAKFDLYLELQDGAGGLRGHLEYAKDSFEPGTIHGMVRHFEAFLEAAMAQSDVTIDRLSVLSSAERQQLLVACNDTVRDYPRDACIHELIENRAARTPDAVALAFEDKQLTYGQLEARANRLAQYIVAVGAEAKVDVGPGVIVGVCLERSLDMVVALLAIAKTGAAYMPLDPSYPRQRLAFILEHSRAPLLVTSGQLESNLEYGSKIRTIRLDLEKDALDACMATPPKSSVTAEHVAYVLYTSGSTGEPKGVEVGHRALTNLISYFVEELAVEPSDTLLAVTSFSFDISGLEIWVPLVRGATCRLVSKERASDGYLLRRELERATIMQATPATWHLLIEAGWKGSPNLRALCGGEALAWHLAMELAQRTKRLWNCYGPTETTIWSTVWVVDPGRGSVSLGRPIANTRVYVLDAHGEPAAVGLPGELFIAGDGVARGYLHRPELTRERFVPDPFAESANARMYRTGDRVRWASDGTLEFLERVDQQVKIRGFRIELGEIEHALGSHAAVARSAVVVDKSGLDARLVAYYVAKADGPRITADDLREHLKNSLPAAMVPSFFVVLPALPLTPNGKVDRLALGKLEIPRADDARVHVLPSDDIERGIAEVWQSLLGRPSVDVGRTFFEQGGNSLQLVRMQRGIWTNLKIKLSVAELFAHPRISDLAQHVRRVRGEGTRPQASLMPAEARADGHLASPQEPIAIIGISCRMPTCDNPEELWALLRDGENAIGSLSVDGRSVPCGVVEDLESFDAGFFRMVPREVARMDMRQRLVLEVSWEALERAGIPGSTLEGSQVGVYVGASGISHLSGEADTHDITGHLPAVIAGRISYFLGLRGPSMSIDTACSSSLVAVHLACKSLRAGECTVALAGGVGLLPRSAREMDSWTALGHMAKDGRCKPFDASADGIVGSDGCAMLVLMPLRAAVQKGHRVLALVRGSAINHDGRAQGLTVPNGAAQEEVIRSALADARVDANDVAYVECHGTGTPLGDPIELHALGNVFRESGHRDRPLVLGSIKGNLGHTDAAAGVAGLLKVVLAFEHGVIPKSLHFETPNPHIAWDELPVEVAAESVAWPRQDAARIAGVSSFGMSGTNAHVILEEAPSLSAAETRAGVEKLVVPVLLSGKSDAALRAQADRLRAHLERHSDLELVDVAYSLATTRSHFEHRAAFVANDRAGLIRSLESLATGRSSQRTTSASKVAVLFTGQGSQRLGMGRTLYEVFPAFRDAFDAVCEHLDPHLERPLREVLFAAEGSEEAARLDETSFAQTSLFALEVALFRLFETIGLEVHLLLGHSIGELVAAHVAGVLSLRDACTLVGARARLMQDLPRGGLMLTVHASEDELLPVLAQTNDRVLIAALNGPSSTVVSGDGDAVLEVERHFQALGRKCSRLRVSHAFHSHHMDGMLEAFGAVARTLTYHSPRIPIVSNVTGKLAEASELVAPSYWVEHVRRAVRFLDGVRTLHGEGARTFLELGPAGVLSALAREALSGELRTHTTFVPALRNGRRPDIETFTAALGELHTRGHHLDWNAFFQPWKPRRAELPTYAFQRERLWIDAPKSRQADVASAGLTSAEHPLLGAAVALADVDGFLFTGRLSLSEHPWLSGHQVFGAVILPGTALVELALVAAHRVGLDRVEDLTLEIPLALPAEGAMRVQLSVGVPDETGRRSLSLYARPDGEEDDAPWTRHASGLLAPAAPAISDFELRVWPPAGAVAVPLDGLYEQLARLGFVYGADFQGLRAVWKRGEDLFAEVELFEAAARDAGRFALHPALLDAALHALTVESLHTGASATLPFSWSDVSLRAVGASALRVRFRRPNDGRRVASLDIADATGEPMARVGALSSRPVAPEQLHRARSSEHDALFRVEWTEAPSFSPSSSSASLRWALLGGLNADEVSSLLGGHAQLESYPDLAALQDALAQGAPRPDGVLVRFIPHAGSDASDILSATHRATANALALLKAWLADERFASCRLVLLTRGAIAARPDDAVPDLIHAPLWGLVRSAQSENPHAAIVLVDIDSSEASRRAPLAFDPGENQLAVRDGNVLVPRLVRASSESAARRLDPEGTVLITGGTGALGSLLARHVVQHHGGRHLLLTSRQGPAAPGADALARELEAAGARVTLAACDASDRPALEQLLAAIPHENPLTAVIHAAGVLDDGTLASLTPERLPTVLRAKVDAAVHLHELTRSSNLSAFVLFSSLSGVLGAPGQANYAAASTFLDAFAHHRKSQGLPALSLDWGLWAEKSGMAAHVTDAGLQRMARSGWHPLSSKQGLALFDAALARPDAVLVPARFDAAALSKQAPDEGAVPALLRGLVRASAFRSLASLSKIRRGGPRASASSLEERLRSLSSGDRQRALLDLVRSEIAGVLGMGPNDLDPHRALQELGLDSLLALEVRNRLSAATGSRLDPTLLFDHPTPHALTELLAKKLLPHEAESHLPILAEIDRLESSLVALDGNDLARTKVVKRLRSLLSNWNTPAPNAPSTDFESASDEELFASLDKGFAEVNP</sequence>
<dbReference type="PROSITE" id="PS50075">
    <property type="entry name" value="CARRIER"/>
    <property type="match status" value="4"/>
</dbReference>
<dbReference type="InterPro" id="IPR014031">
    <property type="entry name" value="Ketoacyl_synth_C"/>
</dbReference>
<dbReference type="Gene3D" id="1.10.1200.10">
    <property type="entry name" value="ACP-like"/>
    <property type="match status" value="4"/>
</dbReference>
<evidence type="ECO:0000259" key="10">
    <source>
        <dbReference type="PROSITE" id="PS52019"/>
    </source>
</evidence>
<evidence type="ECO:0000256" key="6">
    <source>
        <dbReference type="ARBA" id="ARBA00029443"/>
    </source>
</evidence>
<feature type="domain" description="Carrier" evidence="8">
    <location>
        <begin position="1780"/>
        <end position="1855"/>
    </location>
</feature>
<dbReference type="Pfam" id="PF02801">
    <property type="entry name" value="Ketoacyl-synt_C"/>
    <property type="match status" value="2"/>
</dbReference>
<dbReference type="InterPro" id="IPR014043">
    <property type="entry name" value="Acyl_transferase_dom"/>
</dbReference>
<dbReference type="PROSITE" id="PS00012">
    <property type="entry name" value="PHOSPHOPANTETHEINE"/>
    <property type="match status" value="3"/>
</dbReference>
<dbReference type="InterPro" id="IPR057326">
    <property type="entry name" value="KR_dom"/>
</dbReference>
<feature type="domain" description="Carrier" evidence="8">
    <location>
        <begin position="2854"/>
        <end position="2929"/>
    </location>
</feature>
<dbReference type="SUPFAM" id="SSF56801">
    <property type="entry name" value="Acetyl-CoA synthetase-like"/>
    <property type="match status" value="1"/>
</dbReference>
<dbReference type="InterPro" id="IPR000873">
    <property type="entry name" value="AMP-dep_synth/lig_dom"/>
</dbReference>
<dbReference type="Pfam" id="PF00550">
    <property type="entry name" value="PP-binding"/>
    <property type="match status" value="4"/>
</dbReference>
<keyword evidence="4" id="KW-0808">Transferase</keyword>
<feature type="region of interest" description="N-terminal hotdog fold" evidence="7">
    <location>
        <begin position="3829"/>
        <end position="3954"/>
    </location>
</feature>
<dbReference type="Gene3D" id="3.40.47.10">
    <property type="match status" value="2"/>
</dbReference>
<feature type="region of interest" description="C-terminal hotdog fold" evidence="7">
    <location>
        <begin position="1156"/>
        <end position="1291"/>
    </location>
</feature>
<keyword evidence="3" id="KW-0597">Phosphoprotein</keyword>
<evidence type="ECO:0000256" key="5">
    <source>
        <dbReference type="ARBA" id="ARBA00022737"/>
    </source>
</evidence>
<dbReference type="InterPro" id="IPR032821">
    <property type="entry name" value="PKS_assoc"/>
</dbReference>
<comment type="cofactor">
    <cofactor evidence="1">
        <name>pantetheine 4'-phosphate</name>
        <dbReference type="ChEBI" id="CHEBI:47942"/>
    </cofactor>
</comment>
<dbReference type="Gene3D" id="3.30.70.3290">
    <property type="match status" value="2"/>
</dbReference>
<dbReference type="SMART" id="SM00822">
    <property type="entry name" value="PKS_KR"/>
    <property type="match status" value="2"/>
</dbReference>
<evidence type="ECO:0000256" key="2">
    <source>
        <dbReference type="ARBA" id="ARBA00022450"/>
    </source>
</evidence>
<dbReference type="InterPro" id="IPR016039">
    <property type="entry name" value="Thiolase-like"/>
</dbReference>
<dbReference type="InterPro" id="IPR036291">
    <property type="entry name" value="NAD(P)-bd_dom_sf"/>
</dbReference>
<dbReference type="SUPFAM" id="SSF47336">
    <property type="entry name" value="ACP-like"/>
    <property type="match status" value="4"/>
</dbReference>
<dbReference type="Gene3D" id="3.30.559.10">
    <property type="entry name" value="Chloramphenicol acetyltransferase-like domain"/>
    <property type="match status" value="1"/>
</dbReference>
<keyword evidence="2" id="KW-0596">Phosphopantetheine</keyword>
<dbReference type="InterPro" id="IPR020845">
    <property type="entry name" value="AMP-binding_CS"/>
</dbReference>
<name>A0ABZ2K5M1_9BACT</name>
<dbReference type="Pfam" id="PF14765">
    <property type="entry name" value="PS-DH"/>
    <property type="match status" value="2"/>
</dbReference>
<keyword evidence="12" id="KW-1185">Reference proteome</keyword>
<dbReference type="InterPro" id="IPR020841">
    <property type="entry name" value="PKS_Beta-ketoAc_synthase_dom"/>
</dbReference>
<feature type="active site" description="Proton donor; for dehydratase activity" evidence="7">
    <location>
        <position position="1217"/>
    </location>
</feature>
<accession>A0ABZ2K5M1</accession>
<dbReference type="SUPFAM" id="SSF55048">
    <property type="entry name" value="Probable ACP-binding domain of malonyl-CoA ACP transacylase"/>
    <property type="match status" value="2"/>
</dbReference>
<dbReference type="InterPro" id="IPR018201">
    <property type="entry name" value="Ketoacyl_synth_AS"/>
</dbReference>
<dbReference type="InterPro" id="IPR049552">
    <property type="entry name" value="PKS_DH_N"/>
</dbReference>
<dbReference type="SMART" id="SM00826">
    <property type="entry name" value="PKS_DH"/>
    <property type="match status" value="2"/>
</dbReference>
<feature type="domain" description="Ketosynthase family 3 (KS3)" evidence="9">
    <location>
        <begin position="117"/>
        <end position="541"/>
    </location>
</feature>
<dbReference type="PROSITE" id="PS52019">
    <property type="entry name" value="PKS_MFAS_DH"/>
    <property type="match status" value="2"/>
</dbReference>
<dbReference type="Gene3D" id="3.10.129.110">
    <property type="entry name" value="Polyketide synthase dehydratase"/>
    <property type="match status" value="2"/>
</dbReference>
<dbReference type="InterPro" id="IPR001242">
    <property type="entry name" value="Condensation_dom"/>
</dbReference>
<dbReference type="Gene3D" id="3.30.559.30">
    <property type="entry name" value="Nonribosomal peptide synthetase, condensation domain"/>
    <property type="match status" value="1"/>
</dbReference>
<dbReference type="Pfam" id="PF00109">
    <property type="entry name" value="ketoacyl-synt"/>
    <property type="match status" value="2"/>
</dbReference>
<dbReference type="SMART" id="SM01294">
    <property type="entry name" value="PKS_PP_betabranch"/>
    <property type="match status" value="3"/>
</dbReference>
<dbReference type="Pfam" id="PF00668">
    <property type="entry name" value="Condensation"/>
    <property type="match status" value="1"/>
</dbReference>
<organism evidence="11 12">
    <name type="scientific">Pendulispora brunnea</name>
    <dbReference type="NCBI Taxonomy" id="2905690"/>
    <lineage>
        <taxon>Bacteria</taxon>
        <taxon>Pseudomonadati</taxon>
        <taxon>Myxococcota</taxon>
        <taxon>Myxococcia</taxon>
        <taxon>Myxococcales</taxon>
        <taxon>Sorangiineae</taxon>
        <taxon>Pendulisporaceae</taxon>
        <taxon>Pendulispora</taxon>
    </lineage>
</organism>
<dbReference type="InterPro" id="IPR045851">
    <property type="entry name" value="AMP-bd_C_sf"/>
</dbReference>
<evidence type="ECO:0000256" key="7">
    <source>
        <dbReference type="PROSITE-ProRule" id="PRU01363"/>
    </source>
</evidence>
<dbReference type="InterPro" id="IPR016036">
    <property type="entry name" value="Malonyl_transacylase_ACP-bd"/>
</dbReference>
<dbReference type="InterPro" id="IPR009081">
    <property type="entry name" value="PP-bd_ACP"/>
</dbReference>
<dbReference type="Gene3D" id="3.40.50.720">
    <property type="entry name" value="NAD(P)-binding Rossmann-like Domain"/>
    <property type="match status" value="2"/>
</dbReference>
<dbReference type="Pfam" id="PF22621">
    <property type="entry name" value="CurL-like_PKS_C"/>
    <property type="match status" value="1"/>
</dbReference>
<gene>
    <name evidence="11" type="ORF">LZC95_34935</name>
</gene>
<dbReference type="RefSeq" id="WP_394842261.1">
    <property type="nucleotide sequence ID" value="NZ_CP089982.1"/>
</dbReference>
<feature type="region of interest" description="C-terminal hotdog fold" evidence="7">
    <location>
        <begin position="3967"/>
        <end position="4107"/>
    </location>
</feature>
<feature type="active site" description="Proton donor; for dehydratase activity" evidence="7">
    <location>
        <position position="4028"/>
    </location>
</feature>
<feature type="active site" description="Proton acceptor; for dehydratase activity" evidence="7">
    <location>
        <position position="3861"/>
    </location>
</feature>
<dbReference type="InterPro" id="IPR020807">
    <property type="entry name" value="PKS_DH"/>
</dbReference>
<evidence type="ECO:0000256" key="4">
    <source>
        <dbReference type="ARBA" id="ARBA00022679"/>
    </source>
</evidence>
<keyword evidence="5" id="KW-0677">Repeat</keyword>
<dbReference type="PROSITE" id="PS52004">
    <property type="entry name" value="KS3_2"/>
    <property type="match status" value="2"/>
</dbReference>
<dbReference type="InterPro" id="IPR020806">
    <property type="entry name" value="PKS_PP-bd"/>
</dbReference>
<comment type="similarity">
    <text evidence="6">In the C-terminal section; belongs to the NRP synthetase family.</text>
</comment>
<dbReference type="PANTHER" id="PTHR43775:SF51">
    <property type="entry name" value="INACTIVE PHENOLPHTHIOCEROL SYNTHESIS POLYKETIDE SYNTHASE TYPE I PKS1-RELATED"/>
    <property type="match status" value="1"/>
</dbReference>
<dbReference type="Pfam" id="PF22953">
    <property type="entry name" value="SpnB_Rossmann"/>
    <property type="match status" value="2"/>
</dbReference>
<evidence type="ECO:0000256" key="3">
    <source>
        <dbReference type="ARBA" id="ARBA00022553"/>
    </source>
</evidence>
<evidence type="ECO:0000313" key="12">
    <source>
        <dbReference type="Proteomes" id="UP001379533"/>
    </source>
</evidence>
<dbReference type="SMART" id="SM00827">
    <property type="entry name" value="PKS_AT"/>
    <property type="match status" value="2"/>
</dbReference>
<dbReference type="InterPro" id="IPR050091">
    <property type="entry name" value="PKS_NRPS_Biosynth_Enz"/>
</dbReference>
<dbReference type="PANTHER" id="PTHR43775">
    <property type="entry name" value="FATTY ACID SYNTHASE"/>
    <property type="match status" value="1"/>
</dbReference>
<dbReference type="Gene3D" id="3.30.300.30">
    <property type="match status" value="1"/>
</dbReference>
<feature type="domain" description="Carrier" evidence="8">
    <location>
        <begin position="4608"/>
        <end position="4685"/>
    </location>
</feature>
<feature type="domain" description="Carrier" evidence="8">
    <location>
        <begin position="20"/>
        <end position="94"/>
    </location>
</feature>
<dbReference type="InterPro" id="IPR001227">
    <property type="entry name" value="Ac_transferase_dom_sf"/>
</dbReference>
<dbReference type="Pfam" id="PF13193">
    <property type="entry name" value="AMP-binding_C"/>
    <property type="match status" value="1"/>
</dbReference>
<dbReference type="InterPro" id="IPR025110">
    <property type="entry name" value="AMP-bd_C"/>
</dbReference>
<dbReference type="CDD" id="cd19531">
    <property type="entry name" value="LCL_NRPS-like"/>
    <property type="match status" value="1"/>
</dbReference>
<dbReference type="InterPro" id="IPR055123">
    <property type="entry name" value="SpnB-like_Rossmann"/>
</dbReference>
<dbReference type="CDD" id="cd08956">
    <property type="entry name" value="KR_3_FAS_SDR_x"/>
    <property type="match status" value="2"/>
</dbReference>
<feature type="domain" description="PKS/mFAS DH" evidence="10">
    <location>
        <begin position="3829"/>
        <end position="4107"/>
    </location>
</feature>
<protein>
    <submittedName>
        <fullName evidence="11">Amino acid adenylation domain-containing protein</fullName>
    </submittedName>
</protein>
<dbReference type="Pfam" id="PF21089">
    <property type="entry name" value="PKS_DH_N"/>
    <property type="match status" value="2"/>
</dbReference>
<dbReference type="InterPro" id="IPR042104">
    <property type="entry name" value="PKS_dehydratase_sf"/>
</dbReference>
<dbReference type="Gene3D" id="2.30.38.10">
    <property type="entry name" value="Luciferase, Domain 3"/>
    <property type="match status" value="1"/>
</dbReference>
<dbReference type="SMART" id="SM00825">
    <property type="entry name" value="PKS_KS"/>
    <property type="match status" value="2"/>
</dbReference>
<dbReference type="InterPro" id="IPR014030">
    <property type="entry name" value="Ketoacyl_synth_N"/>
</dbReference>
<evidence type="ECO:0000259" key="9">
    <source>
        <dbReference type="PROSITE" id="PS52004"/>
    </source>
</evidence>
<dbReference type="Pfam" id="PF00698">
    <property type="entry name" value="Acyl_transf_1"/>
    <property type="match status" value="2"/>
</dbReference>
<dbReference type="InterPro" id="IPR036736">
    <property type="entry name" value="ACP-like_sf"/>
</dbReference>
<dbReference type="NCBIfam" id="TIGR01733">
    <property type="entry name" value="AA-adenyl-dom"/>
    <property type="match status" value="1"/>
</dbReference>
<dbReference type="SMART" id="SM00823">
    <property type="entry name" value="PKS_PP"/>
    <property type="match status" value="4"/>
</dbReference>
<dbReference type="SUPFAM" id="SSF53901">
    <property type="entry name" value="Thiolase-like"/>
    <property type="match status" value="2"/>
</dbReference>
<dbReference type="PROSITE" id="PS00606">
    <property type="entry name" value="KS3_1"/>
    <property type="match status" value="2"/>
</dbReference>
<feature type="region of interest" description="N-terminal hotdog fold" evidence="7">
    <location>
        <begin position="1018"/>
        <end position="1143"/>
    </location>
</feature>
<dbReference type="CDD" id="cd00833">
    <property type="entry name" value="PKS"/>
    <property type="match status" value="2"/>
</dbReference>
<dbReference type="InterPro" id="IPR013968">
    <property type="entry name" value="PKS_KR"/>
</dbReference>
<dbReference type="Gene3D" id="3.40.366.10">
    <property type="entry name" value="Malonyl-Coenzyme A Acyl Carrier Protein, domain 2"/>
    <property type="match status" value="2"/>
</dbReference>
<dbReference type="SUPFAM" id="SSF52151">
    <property type="entry name" value="FabD/lysophospholipase-like"/>
    <property type="match status" value="2"/>
</dbReference>
<dbReference type="Pfam" id="PF00501">
    <property type="entry name" value="AMP-binding"/>
    <property type="match status" value="1"/>
</dbReference>
<dbReference type="InterPro" id="IPR049551">
    <property type="entry name" value="PKS_DH_C"/>
</dbReference>
<dbReference type="Gene3D" id="3.40.50.980">
    <property type="match status" value="2"/>
</dbReference>
<dbReference type="InterPro" id="IPR023213">
    <property type="entry name" value="CAT-like_dom_sf"/>
</dbReference>
<feature type="active site" description="Proton acceptor; for dehydratase activity" evidence="7">
    <location>
        <position position="1050"/>
    </location>
</feature>
<proteinExistence type="inferred from homology"/>
<evidence type="ECO:0000259" key="8">
    <source>
        <dbReference type="PROSITE" id="PS50075"/>
    </source>
</evidence>
<dbReference type="InterPro" id="IPR016035">
    <property type="entry name" value="Acyl_Trfase/lysoPLipase"/>
</dbReference>
<dbReference type="Pfam" id="PF08659">
    <property type="entry name" value="KR"/>
    <property type="match status" value="2"/>
</dbReference>
<dbReference type="InterPro" id="IPR049900">
    <property type="entry name" value="PKS_mFAS_DH"/>
</dbReference>
<reference evidence="11 12" key="1">
    <citation type="submission" date="2021-12" db="EMBL/GenBank/DDBJ databases">
        <title>Discovery of the Pendulisporaceae a myxobacterial family with distinct sporulation behavior and unique specialized metabolism.</title>
        <authorList>
            <person name="Garcia R."/>
            <person name="Popoff A."/>
            <person name="Bader C.D."/>
            <person name="Loehr J."/>
            <person name="Walesch S."/>
            <person name="Walt C."/>
            <person name="Boldt J."/>
            <person name="Bunk B."/>
            <person name="Haeckl F.J.F.P.J."/>
            <person name="Gunesch A.P."/>
            <person name="Birkelbach J."/>
            <person name="Nuebel U."/>
            <person name="Pietschmann T."/>
            <person name="Bach T."/>
            <person name="Mueller R."/>
        </authorList>
    </citation>
    <scope>NUCLEOTIDE SEQUENCE [LARGE SCALE GENOMIC DNA]</scope>
    <source>
        <strain evidence="11 12">MSr12523</strain>
    </source>
</reference>
<feature type="domain" description="Ketosynthase family 3 (KS3)" evidence="9">
    <location>
        <begin position="2954"/>
        <end position="3356"/>
    </location>
</feature>
<dbReference type="EMBL" id="CP089982">
    <property type="protein sequence ID" value="WXA91641.1"/>
    <property type="molecule type" value="Genomic_DNA"/>
</dbReference>
<evidence type="ECO:0000256" key="1">
    <source>
        <dbReference type="ARBA" id="ARBA00001957"/>
    </source>
</evidence>